<feature type="region of interest" description="Disordered" evidence="9">
    <location>
        <begin position="285"/>
        <end position="305"/>
    </location>
</feature>
<dbReference type="CDD" id="cd00637">
    <property type="entry name" value="7tm_classA_rhodopsin-like"/>
    <property type="match status" value="1"/>
</dbReference>
<keyword evidence="8" id="KW-0807">Transducer</keyword>
<keyword evidence="6 10" id="KW-0472">Membrane</keyword>
<gene>
    <name evidence="12" type="primary">NPY6R</name>
</gene>
<keyword evidence="3 10" id="KW-0812">Transmembrane</keyword>
<feature type="transmembrane region" description="Helical" evidence="10">
    <location>
        <begin position="89"/>
        <end position="116"/>
    </location>
</feature>
<evidence type="ECO:0000256" key="1">
    <source>
        <dbReference type="ARBA" id="ARBA00004141"/>
    </source>
</evidence>
<evidence type="ECO:0000256" key="6">
    <source>
        <dbReference type="ARBA" id="ARBA00023136"/>
    </source>
</evidence>
<comment type="similarity">
    <text evidence="2">Belongs to the G-protein coupled receptor 1 family.</text>
</comment>
<dbReference type="PRINTS" id="PR00237">
    <property type="entry name" value="GPCRRHODOPSN"/>
</dbReference>
<evidence type="ECO:0000256" key="4">
    <source>
        <dbReference type="ARBA" id="ARBA00022989"/>
    </source>
</evidence>
<dbReference type="Pfam" id="PF00001">
    <property type="entry name" value="7tm_1"/>
    <property type="match status" value="1"/>
</dbReference>
<keyword evidence="7 12" id="KW-0675">Receptor</keyword>
<dbReference type="AlphaFoldDB" id="C1C0Y3"/>
<feature type="domain" description="G-protein coupled receptors family 1 profile" evidence="11">
    <location>
        <begin position="69"/>
        <end position="341"/>
    </location>
</feature>
<organism evidence="12">
    <name type="scientific">Caligus clemensi</name>
    <name type="common">Sea louse</name>
    <dbReference type="NCBI Taxonomy" id="344056"/>
    <lineage>
        <taxon>Eukaryota</taxon>
        <taxon>Metazoa</taxon>
        <taxon>Ecdysozoa</taxon>
        <taxon>Arthropoda</taxon>
        <taxon>Crustacea</taxon>
        <taxon>Multicrustacea</taxon>
        <taxon>Hexanauplia</taxon>
        <taxon>Copepoda</taxon>
        <taxon>Siphonostomatoida</taxon>
        <taxon>Caligidae</taxon>
        <taxon>Caligus</taxon>
    </lineage>
</organism>
<proteinExistence type="evidence at transcript level"/>
<evidence type="ECO:0000259" key="11">
    <source>
        <dbReference type="PROSITE" id="PS50262"/>
    </source>
</evidence>
<feature type="transmembrane region" description="Helical" evidence="10">
    <location>
        <begin position="322"/>
        <end position="340"/>
    </location>
</feature>
<feature type="transmembrane region" description="Helical" evidence="10">
    <location>
        <begin position="167"/>
        <end position="189"/>
    </location>
</feature>
<dbReference type="PANTHER" id="PTHR24238:SF69">
    <property type="entry name" value="G-PROTEIN COUPLED RECEPTOR 165"/>
    <property type="match status" value="1"/>
</dbReference>
<feature type="transmembrane region" description="Helical" evidence="10">
    <location>
        <begin position="128"/>
        <end position="147"/>
    </location>
</feature>
<evidence type="ECO:0000256" key="10">
    <source>
        <dbReference type="SAM" id="Phobius"/>
    </source>
</evidence>
<dbReference type="InterPro" id="IPR017452">
    <property type="entry name" value="GPCR_Rhodpsn_7TM"/>
</dbReference>
<feature type="transmembrane region" description="Helical" evidence="10">
    <location>
        <begin position="216"/>
        <end position="236"/>
    </location>
</feature>
<name>C1C0Y3_CALCM</name>
<evidence type="ECO:0000256" key="8">
    <source>
        <dbReference type="ARBA" id="ARBA00023224"/>
    </source>
</evidence>
<evidence type="ECO:0000256" key="7">
    <source>
        <dbReference type="ARBA" id="ARBA00023170"/>
    </source>
</evidence>
<dbReference type="PROSITE" id="PS50262">
    <property type="entry name" value="G_PROTEIN_RECEP_F1_2"/>
    <property type="match status" value="1"/>
</dbReference>
<dbReference type="PANTHER" id="PTHR24238">
    <property type="entry name" value="G-PROTEIN COUPLED RECEPTOR"/>
    <property type="match status" value="1"/>
</dbReference>
<evidence type="ECO:0000256" key="9">
    <source>
        <dbReference type="SAM" id="MobiDB-lite"/>
    </source>
</evidence>
<evidence type="ECO:0000313" key="12">
    <source>
        <dbReference type="EMBL" id="ACO14936.1"/>
    </source>
</evidence>
<feature type="transmembrane region" description="Helical" evidence="10">
    <location>
        <begin position="49"/>
        <end position="77"/>
    </location>
</feature>
<dbReference type="EMBL" id="BT080512">
    <property type="protein sequence ID" value="ACO14936.1"/>
    <property type="molecule type" value="mRNA"/>
</dbReference>
<dbReference type="InterPro" id="IPR000276">
    <property type="entry name" value="GPCR_Rhodpsn"/>
</dbReference>
<protein>
    <submittedName>
        <fullName evidence="12">Neuropeptide Y receptor type 6</fullName>
    </submittedName>
</protein>
<evidence type="ECO:0000256" key="3">
    <source>
        <dbReference type="ARBA" id="ARBA00022692"/>
    </source>
</evidence>
<comment type="subcellular location">
    <subcellularLocation>
        <location evidence="1">Membrane</location>
        <topology evidence="1">Multi-pass membrane protein</topology>
    </subcellularLocation>
</comment>
<evidence type="ECO:0000256" key="5">
    <source>
        <dbReference type="ARBA" id="ARBA00023040"/>
    </source>
</evidence>
<evidence type="ECO:0000256" key="2">
    <source>
        <dbReference type="ARBA" id="ARBA00010663"/>
    </source>
</evidence>
<dbReference type="SUPFAM" id="SSF81321">
    <property type="entry name" value="Family A G protein-coupled receptor-like"/>
    <property type="match status" value="1"/>
</dbReference>
<sequence length="341" mass="39550">MARGKVPELKSIPKEHINDVYNYLMDMNTSDSGFDFRALKLRPVFSDRLYHLVLTIFFYAVLVIFGLFGNGTVFYVIWRKGSYKKYNILACVLNMTLAFLMQLVLVIPLTLFVIVVDNWVMGSALCHLLPMIQDVPGYSLMMTITILSYDRRRFLFDPRKGSVSVRWAIGLSWIVSFGLVLPYIGYIVFIDLSVLGPEFAGGQLCIISLPGKASTYIKTLFVFFYVIPMITSIYFLRRTSKIIRQRELEQTGYRNGGGSNQDYVEYNRYYAPRYWYNGQLSTSYPEEPNYSHQQPKPRRRHSSHSDALGLVDVQKEKRSQKFLYMIIITYFVCLFPVNVLK</sequence>
<reference evidence="12" key="1">
    <citation type="submission" date="2009-03" db="EMBL/GenBank/DDBJ databases">
        <title>Caligus clemensi ESTs and full-length cDNAs.</title>
        <authorList>
            <person name="Yasuike M."/>
            <person name="von Schalburg K."/>
            <person name="Cooper G."/>
            <person name="Leong J."/>
            <person name="Jones S.R.M."/>
            <person name="Koop B.F."/>
        </authorList>
    </citation>
    <scope>NUCLEOTIDE SEQUENCE</scope>
    <source>
        <tissue evidence="12">Whole</tissue>
    </source>
</reference>
<dbReference type="GO" id="GO:0005886">
    <property type="term" value="C:plasma membrane"/>
    <property type="evidence" value="ECO:0007669"/>
    <property type="project" value="TreeGrafter"/>
</dbReference>
<keyword evidence="12" id="KW-0527">Neuropeptide</keyword>
<keyword evidence="5" id="KW-0297">G-protein coupled receptor</keyword>
<dbReference type="GO" id="GO:0008188">
    <property type="term" value="F:neuropeptide receptor activity"/>
    <property type="evidence" value="ECO:0007669"/>
    <property type="project" value="TreeGrafter"/>
</dbReference>
<feature type="compositionally biased region" description="Polar residues" evidence="9">
    <location>
        <begin position="285"/>
        <end position="294"/>
    </location>
</feature>
<keyword evidence="4 10" id="KW-1133">Transmembrane helix</keyword>
<accession>C1C0Y3</accession>
<dbReference type="Gene3D" id="1.20.1070.10">
    <property type="entry name" value="Rhodopsin 7-helix transmembrane proteins"/>
    <property type="match status" value="1"/>
</dbReference>